<keyword evidence="3" id="KW-1185">Reference proteome</keyword>
<dbReference type="KEGG" id="elq:Ga0102493_111641"/>
<proteinExistence type="predicted"/>
<dbReference type="SUPFAM" id="SSF51735">
    <property type="entry name" value="NAD(P)-binding Rossmann-fold domains"/>
    <property type="match status" value="1"/>
</dbReference>
<dbReference type="PANTHER" id="PTHR15020:SF50">
    <property type="entry name" value="UPF0659 PROTEIN YMR090W"/>
    <property type="match status" value="1"/>
</dbReference>
<evidence type="ECO:0000313" key="2">
    <source>
        <dbReference type="EMBL" id="KEO89967.1"/>
    </source>
</evidence>
<comment type="caution">
    <text evidence="2">The sequence shown here is derived from an EMBL/GenBank/DDBJ whole genome shotgun (WGS) entry which is preliminary data.</text>
</comment>
<dbReference type="PANTHER" id="PTHR15020">
    <property type="entry name" value="FLAVIN REDUCTASE-RELATED"/>
    <property type="match status" value="1"/>
</dbReference>
<protein>
    <recommendedName>
        <fullName evidence="1">NAD(P)-binding domain-containing protein</fullName>
    </recommendedName>
</protein>
<dbReference type="Pfam" id="PF13460">
    <property type="entry name" value="NAD_binding_10"/>
    <property type="match status" value="1"/>
</dbReference>
<dbReference type="AlphaFoldDB" id="A0A074MWH6"/>
<evidence type="ECO:0000259" key="1">
    <source>
        <dbReference type="Pfam" id="PF13460"/>
    </source>
</evidence>
<dbReference type="OrthoDB" id="7419852at2"/>
<dbReference type="InterPro" id="IPR036291">
    <property type="entry name" value="NAD(P)-bd_dom_sf"/>
</dbReference>
<feature type="domain" description="NAD(P)-binding" evidence="1">
    <location>
        <begin position="9"/>
        <end position="201"/>
    </location>
</feature>
<sequence>MTAPILVMGATSGIGKLALKEATRREIPVRAFARSADSLERTRLVEPFPGDATDREDVAHALKGARAVIYALGISESVSMLWEKETLFSTTTEILVEAMSDARVRRLVAVTGYGAGRSKDAMSTVERLGHRAFLGRVYADKDRQEQIILHSALQYTIVRPVILTGGPRSGRAKVKRDPANWSNGIVSRADVAAYLVDAVEKDLDIGRDVVLAR</sequence>
<name>A0A074MWH6_9SPHN</name>
<dbReference type="EMBL" id="JMIX01000013">
    <property type="protein sequence ID" value="KEO89967.1"/>
    <property type="molecule type" value="Genomic_DNA"/>
</dbReference>
<dbReference type="Proteomes" id="UP000027866">
    <property type="component" value="Unassembled WGS sequence"/>
</dbReference>
<organism evidence="2 3">
    <name type="scientific">Erythrobacter litoralis</name>
    <dbReference type="NCBI Taxonomy" id="39960"/>
    <lineage>
        <taxon>Bacteria</taxon>
        <taxon>Pseudomonadati</taxon>
        <taxon>Pseudomonadota</taxon>
        <taxon>Alphaproteobacteria</taxon>
        <taxon>Sphingomonadales</taxon>
        <taxon>Erythrobacteraceae</taxon>
        <taxon>Erythrobacter/Porphyrobacter group</taxon>
        <taxon>Erythrobacter</taxon>
    </lineage>
</organism>
<reference evidence="2 3" key="1">
    <citation type="submission" date="2014-04" db="EMBL/GenBank/DDBJ databases">
        <title>A comprehensive comparison of genomes of Erythrobacter spp. Strains.</title>
        <authorList>
            <person name="Zheng Q."/>
        </authorList>
    </citation>
    <scope>NUCLEOTIDE SEQUENCE [LARGE SCALE GENOMIC DNA]</scope>
    <source>
        <strain evidence="2 3">DSM 8509</strain>
    </source>
</reference>
<dbReference type="InterPro" id="IPR016040">
    <property type="entry name" value="NAD(P)-bd_dom"/>
</dbReference>
<dbReference type="RefSeq" id="WP_034906241.1">
    <property type="nucleotide sequence ID" value="NZ_CP017057.1"/>
</dbReference>
<evidence type="ECO:0000313" key="3">
    <source>
        <dbReference type="Proteomes" id="UP000027866"/>
    </source>
</evidence>
<accession>A0A074MWH6</accession>
<gene>
    <name evidence="2" type="ORF">EH32_02975</name>
</gene>
<dbReference type="PATRIC" id="fig|39960.10.peg.723"/>
<dbReference type="Gene3D" id="3.40.50.720">
    <property type="entry name" value="NAD(P)-binding Rossmann-like Domain"/>
    <property type="match status" value="1"/>
</dbReference>